<evidence type="ECO:0000259" key="12">
    <source>
        <dbReference type="PROSITE" id="PS50059"/>
    </source>
</evidence>
<comment type="catalytic activity">
    <reaction evidence="1 9 10">
        <text>[protein]-peptidylproline (omega=180) = [protein]-peptidylproline (omega=0)</text>
        <dbReference type="Rhea" id="RHEA:16237"/>
        <dbReference type="Rhea" id="RHEA-COMP:10747"/>
        <dbReference type="Rhea" id="RHEA-COMP:10748"/>
        <dbReference type="ChEBI" id="CHEBI:83833"/>
        <dbReference type="ChEBI" id="CHEBI:83834"/>
        <dbReference type="EC" id="5.2.1.8"/>
    </reaction>
</comment>
<evidence type="ECO:0000256" key="2">
    <source>
        <dbReference type="ARBA" id="ARBA00004496"/>
    </source>
</evidence>
<dbReference type="GO" id="GO:0005737">
    <property type="term" value="C:cytoplasm"/>
    <property type="evidence" value="ECO:0007669"/>
    <property type="project" value="UniProtKB-SubCell"/>
</dbReference>
<keyword evidence="14" id="KW-1185">Reference proteome</keyword>
<organism evidence="13 14">
    <name type="scientific">Sorangium cellulosum (strain So ce56)</name>
    <name type="common">Polyangium cellulosum (strain So ce56)</name>
    <dbReference type="NCBI Taxonomy" id="448385"/>
    <lineage>
        <taxon>Bacteria</taxon>
        <taxon>Pseudomonadati</taxon>
        <taxon>Myxococcota</taxon>
        <taxon>Polyangia</taxon>
        <taxon>Polyangiales</taxon>
        <taxon>Polyangiaceae</taxon>
        <taxon>Sorangium</taxon>
    </lineage>
</organism>
<dbReference type="PANTHER" id="PTHR47861">
    <property type="entry name" value="FKBP-TYPE PEPTIDYL-PROLYL CIS-TRANS ISOMERASE SLYD"/>
    <property type="match status" value="1"/>
</dbReference>
<dbReference type="Gene3D" id="3.10.50.40">
    <property type="match status" value="1"/>
</dbReference>
<accession>A9ESK6</accession>
<evidence type="ECO:0000256" key="8">
    <source>
        <dbReference type="ARBA" id="ARBA00037071"/>
    </source>
</evidence>
<feature type="compositionally biased region" description="Basic and acidic residues" evidence="11">
    <location>
        <begin position="205"/>
        <end position="221"/>
    </location>
</feature>
<evidence type="ECO:0000256" key="9">
    <source>
        <dbReference type="PROSITE-ProRule" id="PRU00277"/>
    </source>
</evidence>
<dbReference type="GO" id="GO:0042026">
    <property type="term" value="P:protein refolding"/>
    <property type="evidence" value="ECO:0007669"/>
    <property type="project" value="UniProtKB-ARBA"/>
</dbReference>
<evidence type="ECO:0000256" key="3">
    <source>
        <dbReference type="ARBA" id="ARBA00006577"/>
    </source>
</evidence>
<keyword evidence="6" id="KW-0143">Chaperone</keyword>
<reference evidence="13 14" key="1">
    <citation type="journal article" date="2007" name="Nat. Biotechnol.">
        <title>Complete genome sequence of the myxobacterium Sorangium cellulosum.</title>
        <authorList>
            <person name="Schneiker S."/>
            <person name="Perlova O."/>
            <person name="Kaiser O."/>
            <person name="Gerth K."/>
            <person name="Alici A."/>
            <person name="Altmeyer M.O."/>
            <person name="Bartels D."/>
            <person name="Bekel T."/>
            <person name="Beyer S."/>
            <person name="Bode E."/>
            <person name="Bode H.B."/>
            <person name="Bolten C.J."/>
            <person name="Choudhuri J.V."/>
            <person name="Doss S."/>
            <person name="Elnakady Y.A."/>
            <person name="Frank B."/>
            <person name="Gaigalat L."/>
            <person name="Goesmann A."/>
            <person name="Groeger C."/>
            <person name="Gross F."/>
            <person name="Jelsbak L."/>
            <person name="Jelsbak L."/>
            <person name="Kalinowski J."/>
            <person name="Kegler C."/>
            <person name="Knauber T."/>
            <person name="Konietzny S."/>
            <person name="Kopp M."/>
            <person name="Krause L."/>
            <person name="Krug D."/>
            <person name="Linke B."/>
            <person name="Mahmud T."/>
            <person name="Martinez-Arias R."/>
            <person name="McHardy A.C."/>
            <person name="Merai M."/>
            <person name="Meyer F."/>
            <person name="Mormann S."/>
            <person name="Munoz-Dorado J."/>
            <person name="Perez J."/>
            <person name="Pradella S."/>
            <person name="Rachid S."/>
            <person name="Raddatz G."/>
            <person name="Rosenau F."/>
            <person name="Rueckert C."/>
            <person name="Sasse F."/>
            <person name="Scharfe M."/>
            <person name="Schuster S.C."/>
            <person name="Suen G."/>
            <person name="Treuner-Lange A."/>
            <person name="Velicer G.J."/>
            <person name="Vorholter F.-J."/>
            <person name="Weissman K.J."/>
            <person name="Welch R.D."/>
            <person name="Wenzel S.C."/>
            <person name="Whitworth D.E."/>
            <person name="Wilhelm S."/>
            <person name="Wittmann C."/>
            <person name="Bloecker H."/>
            <person name="Puehler A."/>
            <person name="Mueller R."/>
        </authorList>
    </citation>
    <scope>NUCLEOTIDE SEQUENCE [LARGE SCALE GENOMIC DNA]</scope>
    <source>
        <strain evidence="14">So ce56</strain>
    </source>
</reference>
<comment type="similarity">
    <text evidence="3 10">Belongs to the FKBP-type PPIase family.</text>
</comment>
<dbReference type="KEGG" id="scl:sce7225"/>
<dbReference type="GO" id="GO:0003755">
    <property type="term" value="F:peptidyl-prolyl cis-trans isomerase activity"/>
    <property type="evidence" value="ECO:0007669"/>
    <property type="project" value="UniProtKB-UniRule"/>
</dbReference>
<keyword evidence="4" id="KW-0963">Cytoplasm</keyword>
<dbReference type="SUPFAM" id="SSF54534">
    <property type="entry name" value="FKBP-like"/>
    <property type="match status" value="1"/>
</dbReference>
<evidence type="ECO:0000256" key="1">
    <source>
        <dbReference type="ARBA" id="ARBA00000971"/>
    </source>
</evidence>
<dbReference type="Proteomes" id="UP000002139">
    <property type="component" value="Chromosome"/>
</dbReference>
<dbReference type="InterPro" id="IPR001179">
    <property type="entry name" value="PPIase_FKBP_dom"/>
</dbReference>
<evidence type="ECO:0000256" key="10">
    <source>
        <dbReference type="RuleBase" id="RU003915"/>
    </source>
</evidence>
<dbReference type="EC" id="5.2.1.8" evidence="10"/>
<keyword evidence="5 9" id="KW-0697">Rotamase</keyword>
<dbReference type="EMBL" id="AM746676">
    <property type="protein sequence ID" value="CAN97395.1"/>
    <property type="molecule type" value="Genomic_DNA"/>
</dbReference>
<protein>
    <recommendedName>
        <fullName evidence="10">Peptidyl-prolyl cis-trans isomerase</fullName>
        <ecNumber evidence="10">5.2.1.8</ecNumber>
    </recommendedName>
</protein>
<evidence type="ECO:0000256" key="4">
    <source>
        <dbReference type="ARBA" id="ARBA00022490"/>
    </source>
</evidence>
<evidence type="ECO:0000256" key="11">
    <source>
        <dbReference type="SAM" id="MobiDB-lite"/>
    </source>
</evidence>
<dbReference type="PROSITE" id="PS50059">
    <property type="entry name" value="FKBP_PPIASE"/>
    <property type="match status" value="1"/>
</dbReference>
<keyword evidence="7 9" id="KW-0413">Isomerase</keyword>
<evidence type="ECO:0000256" key="7">
    <source>
        <dbReference type="ARBA" id="ARBA00023235"/>
    </source>
</evidence>
<name>A9ESK6_SORC5</name>
<comment type="function">
    <text evidence="8">Also involved in hydrogenase metallocenter assembly, probably by participating in the nickel insertion step. This function in hydrogenase biosynthesis requires chaperone activity and the presence of the metal-binding domain, but not PPIase activity.</text>
</comment>
<dbReference type="PANTHER" id="PTHR47861:SF3">
    <property type="entry name" value="FKBP-TYPE PEPTIDYL-PROLYL CIS-TRANS ISOMERASE SLYD"/>
    <property type="match status" value="1"/>
</dbReference>
<evidence type="ECO:0000256" key="5">
    <source>
        <dbReference type="ARBA" id="ARBA00023110"/>
    </source>
</evidence>
<dbReference type="eggNOG" id="COG1047">
    <property type="taxonomic scope" value="Bacteria"/>
</dbReference>
<proteinExistence type="inferred from homology"/>
<evidence type="ECO:0000313" key="13">
    <source>
        <dbReference type="EMBL" id="CAN97395.1"/>
    </source>
</evidence>
<sequence length="233" mass="25435">MESAIGRPHSMLPRERASLETAEPPWQTNRRPMESLPIATDTVVTLSYVLFNESGETVDEASTAEPLVYTHGYAQIVPGLERALEGLRAGEQREITVEAEDAFGERDDAGIFEVDKADFPDGGAVEVGDEFVAQGPDGSPIALRVIEILPEGFRVDTNHPLAGQKVRFQVQVKDVRAASEEEIAQAQAELEERIEDSEGEGCCGHDHDHDHDHSHHHEHGDGGVLVTLSKKSS</sequence>
<dbReference type="Pfam" id="PF00254">
    <property type="entry name" value="FKBP_C"/>
    <property type="match status" value="1"/>
</dbReference>
<comment type="subcellular location">
    <subcellularLocation>
        <location evidence="2">Cytoplasm</location>
    </subcellularLocation>
</comment>
<dbReference type="HOGENOM" id="CLU_098197_1_0_7"/>
<dbReference type="STRING" id="448385.sce7225"/>
<dbReference type="AlphaFoldDB" id="A9ESK6"/>
<feature type="region of interest" description="Disordered" evidence="11">
    <location>
        <begin position="1"/>
        <end position="32"/>
    </location>
</feature>
<evidence type="ECO:0000313" key="14">
    <source>
        <dbReference type="Proteomes" id="UP000002139"/>
    </source>
</evidence>
<dbReference type="BioCyc" id="SCEL448385:SCE_RS37015-MONOMER"/>
<feature type="domain" description="PPIase FKBP-type" evidence="12">
    <location>
        <begin position="41"/>
        <end position="106"/>
    </location>
</feature>
<gene>
    <name evidence="13" type="primary">sly</name>
    <name evidence="13" type="ordered locus">sce7225</name>
</gene>
<evidence type="ECO:0000256" key="6">
    <source>
        <dbReference type="ARBA" id="ARBA00023186"/>
    </source>
</evidence>
<dbReference type="InterPro" id="IPR046357">
    <property type="entry name" value="PPIase_dom_sf"/>
</dbReference>
<feature type="region of interest" description="Disordered" evidence="11">
    <location>
        <begin position="205"/>
        <end position="233"/>
    </location>
</feature>